<dbReference type="Proteomes" id="UP000008810">
    <property type="component" value="Chromosome 2"/>
</dbReference>
<evidence type="ECO:0000313" key="3">
    <source>
        <dbReference type="EnsemblPlants" id="KQK06520"/>
    </source>
</evidence>
<dbReference type="AlphaFoldDB" id="I1HJX2"/>
<dbReference type="HOGENOM" id="CLU_120200_0_0_1"/>
<evidence type="ECO:0000256" key="1">
    <source>
        <dbReference type="SAM" id="MobiDB-lite"/>
    </source>
</evidence>
<dbReference type="KEGG" id="bdi:100840302"/>
<name>I1HJX2_BRADI</name>
<dbReference type="PANTHER" id="PTHR35123">
    <property type="entry name" value="OS07G0633900 PROTEIN-RELATED"/>
    <property type="match status" value="1"/>
</dbReference>
<gene>
    <name evidence="3" type="primary">LOC100840302</name>
    <name evidence="2" type="ORF">BRADI_2g26795v3</name>
</gene>
<reference evidence="3" key="3">
    <citation type="submission" date="2018-08" db="UniProtKB">
        <authorList>
            <consortium name="EnsemblPlants"/>
        </authorList>
    </citation>
    <scope>IDENTIFICATION</scope>
    <source>
        <strain evidence="3">cv. Bd21</strain>
    </source>
</reference>
<proteinExistence type="predicted"/>
<accession>I1HJX2</accession>
<dbReference type="RefSeq" id="XP_003566298.1">
    <property type="nucleotide sequence ID" value="XM_003566250.4"/>
</dbReference>
<dbReference type="GeneID" id="100840302"/>
<dbReference type="PANTHER" id="PTHR35123:SF8">
    <property type="entry name" value="OS05G0383200 PROTEIN"/>
    <property type="match status" value="1"/>
</dbReference>
<dbReference type="EMBL" id="CM000881">
    <property type="protein sequence ID" value="KQK06520.1"/>
    <property type="molecule type" value="Genomic_DNA"/>
</dbReference>
<evidence type="ECO:0000313" key="2">
    <source>
        <dbReference type="EMBL" id="KQK06520.1"/>
    </source>
</evidence>
<evidence type="ECO:0000313" key="4">
    <source>
        <dbReference type="Proteomes" id="UP000008810"/>
    </source>
</evidence>
<keyword evidence="4" id="KW-1185">Reference proteome</keyword>
<feature type="compositionally biased region" description="Low complexity" evidence="1">
    <location>
        <begin position="35"/>
        <end position="47"/>
    </location>
</feature>
<reference evidence="2 3" key="1">
    <citation type="journal article" date="2010" name="Nature">
        <title>Genome sequencing and analysis of the model grass Brachypodium distachyon.</title>
        <authorList>
            <consortium name="International Brachypodium Initiative"/>
        </authorList>
    </citation>
    <scope>NUCLEOTIDE SEQUENCE [LARGE SCALE GENOMIC DNA]</scope>
    <source>
        <strain evidence="2">Bd21</strain>
        <strain evidence="3">cv. Bd21</strain>
    </source>
</reference>
<protein>
    <submittedName>
        <fullName evidence="2 3">Uncharacterized protein</fullName>
    </submittedName>
</protein>
<organism evidence="3">
    <name type="scientific">Brachypodium distachyon</name>
    <name type="common">Purple false brome</name>
    <name type="synonym">Trachynia distachya</name>
    <dbReference type="NCBI Taxonomy" id="15368"/>
    <lineage>
        <taxon>Eukaryota</taxon>
        <taxon>Viridiplantae</taxon>
        <taxon>Streptophyta</taxon>
        <taxon>Embryophyta</taxon>
        <taxon>Tracheophyta</taxon>
        <taxon>Spermatophyta</taxon>
        <taxon>Magnoliopsida</taxon>
        <taxon>Liliopsida</taxon>
        <taxon>Poales</taxon>
        <taxon>Poaceae</taxon>
        <taxon>BOP clade</taxon>
        <taxon>Pooideae</taxon>
        <taxon>Stipodae</taxon>
        <taxon>Brachypodieae</taxon>
        <taxon>Brachypodium</taxon>
    </lineage>
</organism>
<feature type="compositionally biased region" description="Basic and acidic residues" evidence="1">
    <location>
        <begin position="67"/>
        <end position="79"/>
    </location>
</feature>
<dbReference type="OMA" id="ECRLEAN"/>
<dbReference type="Gramene" id="KQK06520">
    <property type="protein sequence ID" value="KQK06520"/>
    <property type="gene ID" value="BRADI_2g26795v3"/>
</dbReference>
<reference evidence="2" key="2">
    <citation type="submission" date="2017-06" db="EMBL/GenBank/DDBJ databases">
        <title>WGS assembly of Brachypodium distachyon.</title>
        <authorList>
            <consortium name="The International Brachypodium Initiative"/>
            <person name="Lucas S."/>
            <person name="Harmon-Smith M."/>
            <person name="Lail K."/>
            <person name="Tice H."/>
            <person name="Grimwood J."/>
            <person name="Bruce D."/>
            <person name="Barry K."/>
            <person name="Shu S."/>
            <person name="Lindquist E."/>
            <person name="Wang M."/>
            <person name="Pitluck S."/>
            <person name="Vogel J.P."/>
            <person name="Garvin D.F."/>
            <person name="Mockler T.C."/>
            <person name="Schmutz J."/>
            <person name="Rokhsar D."/>
            <person name="Bevan M.W."/>
        </authorList>
    </citation>
    <scope>NUCLEOTIDE SEQUENCE</scope>
    <source>
        <strain evidence="2">Bd21</strain>
    </source>
</reference>
<sequence>MREGRANGGADGEEGGGADAAAPVGAFRPRRQPKSDPSSSCSAASSSSGGGDAEEKKKQGRRKSKEKRGEVVRAIRDRLPAAPSCWGSASVVQGRRNRRERPGGVGRGRDAVEEENGSGAGAGTAASSPSWCCVCPDGDCSMEANPSANGKEDPAIRSLIELNDFYSDDCNPHAPAAAAIVESPAADFD</sequence>
<feature type="compositionally biased region" description="Gly residues" evidence="1">
    <location>
        <begin position="1"/>
        <end position="10"/>
    </location>
</feature>
<feature type="region of interest" description="Disordered" evidence="1">
    <location>
        <begin position="1"/>
        <end position="129"/>
    </location>
</feature>
<dbReference type="OrthoDB" id="693585at2759"/>
<dbReference type="eggNOG" id="ENOG502R3JW">
    <property type="taxonomic scope" value="Eukaryota"/>
</dbReference>
<dbReference type="EnsemblPlants" id="KQK06520">
    <property type="protein sequence ID" value="KQK06520"/>
    <property type="gene ID" value="BRADI_2g26795v3"/>
</dbReference>